<dbReference type="Proteomes" id="UP000650081">
    <property type="component" value="Unassembled WGS sequence"/>
</dbReference>
<feature type="domain" description="Transglutaminase-like" evidence="1">
    <location>
        <begin position="175"/>
        <end position="251"/>
    </location>
</feature>
<name>A0A923PJT5_9BACT</name>
<gene>
    <name evidence="2" type="ORF">H9S92_00415</name>
</gene>
<dbReference type="Gene3D" id="3.10.620.30">
    <property type="match status" value="1"/>
</dbReference>
<proteinExistence type="predicted"/>
<dbReference type="SUPFAM" id="SSF54001">
    <property type="entry name" value="Cysteine proteinases"/>
    <property type="match status" value="1"/>
</dbReference>
<protein>
    <submittedName>
        <fullName evidence="2">Transglutaminase family protein</fullName>
    </submittedName>
</protein>
<dbReference type="Pfam" id="PF09899">
    <property type="entry name" value="DUF2126"/>
    <property type="match status" value="1"/>
</dbReference>
<comment type="caution">
    <text evidence="2">The sequence shown here is derived from an EMBL/GenBank/DDBJ whole genome shotgun (WGS) entry which is preliminary data.</text>
</comment>
<dbReference type="InterPro" id="IPR038765">
    <property type="entry name" value="Papain-like_cys_pep_sf"/>
</dbReference>
<dbReference type="PANTHER" id="PTHR33490:SF1">
    <property type="entry name" value="SLL1233 PROTEIN"/>
    <property type="match status" value="1"/>
</dbReference>
<dbReference type="RefSeq" id="WP_187464755.1">
    <property type="nucleotide sequence ID" value="NZ_JACSIT010000030.1"/>
</dbReference>
<dbReference type="PANTHER" id="PTHR33490">
    <property type="entry name" value="BLR5614 PROTEIN-RELATED"/>
    <property type="match status" value="1"/>
</dbReference>
<evidence type="ECO:0000259" key="1">
    <source>
        <dbReference type="SMART" id="SM00460"/>
    </source>
</evidence>
<dbReference type="AlphaFoldDB" id="A0A923PJT5"/>
<dbReference type="InterPro" id="IPR013589">
    <property type="entry name" value="Bac_transglu_N"/>
</dbReference>
<sequence>MPIRVAIRHHTSYHYDRAVKLSPQIIRLRPAPHARNPIVGYSLNIRPANHFINWQQDPFGNYQARVVIPEPTRELSIDVEVITDLVTINPFDFFLEDYAEHFPFAYEEQLRAELAPYLHISETGPLLKAYLALPQVQGALGRRTVDFLVAVNQALAKDIHYNIRMEPGVQACEVTLERRNGSCRDTAWLLVQMLRHLGLAARFVSGYLVQLTPDEKVLDGPNGPEADFTDLHAWAEVYLPGAGWVGLDATSGLFAGEGHIPLAATPEPASAAPLSGYSEPAEVTFEFANVVERIHETPRVTKPYSEHQFAELLALGDRVEQALQAGDVRLTMGGEPTFVSEADMESPQWNEAADGEDKRRLAYDLATRLWKDFAPGGFLHQGQGKWYPGEPIPRWQYAIYWRTDGEILWQNPALLANPTQKGDADHTHAAAFGTALARNLALDPNHLRPAYEDTFYFLWETGNLPFNVDPRRINPADKLERQTLAQLLEVGLDKPKGYVLPLGYDLDADQWISSPWEFRREHLFLLPGNSGMGFRLPLDRLPEFVTQPAEVVVPASPMEDLPPLPGLTSPAPQDFPSTRVRAPYEKSADATASRPRNVRTALCLEPRDGNLYLFLPPLEDNGAYVRLLQAIERTAAELQRPVIIEGYHPAPDPRLTKLVVAPDPGVVEVNVHPATNWRDIVATYTTLFARAQESRLGTNKFMIDGRHTGTGGGNHITLGGTTPANSPLLRRPDLLRSFINFWQNHPGLSYLFSSAFIGPTSQAPRVDEGRQDQLYELEIAFAELDRHPNPPHWLVDRVFRNLLIDVTGNTHRAEFCIDKLYSPDSPTGRLGILEMRGFDMPPHRDMCLAQLLLIRALCAAFWAKPYRRPLVRWGSDLHDKFLLHHYVREDLLEVLWYLREAGFDFKMEWLEPFLEFRFPVLGHLRLQGMALEVRSAIEPWHVLGEELGSAGTARYVDSSAERIQVRMTGLNPDRYALLCNQTVVPLDPTGVQGEYVAGIRYKAWNPPSALHPTIEPDVPLTFDVYDQWNERSIGGCTYHVVHPGGRSYDTFPINSLEAESRRVNRFWAYNHSPRTTEQIIDPAGSAATTTSRYLATNYSPPPAIEVRRLEPKREFAKTLDLRWAEKR</sequence>
<dbReference type="Pfam" id="PF08379">
    <property type="entry name" value="Bact_transglu_N"/>
    <property type="match status" value="1"/>
</dbReference>
<keyword evidence="3" id="KW-1185">Reference proteome</keyword>
<evidence type="ECO:0000313" key="2">
    <source>
        <dbReference type="EMBL" id="MBC6992614.1"/>
    </source>
</evidence>
<organism evidence="2 3">
    <name type="scientific">Neolewinella lacunae</name>
    <dbReference type="NCBI Taxonomy" id="1517758"/>
    <lineage>
        <taxon>Bacteria</taxon>
        <taxon>Pseudomonadati</taxon>
        <taxon>Bacteroidota</taxon>
        <taxon>Saprospiria</taxon>
        <taxon>Saprospirales</taxon>
        <taxon>Lewinellaceae</taxon>
        <taxon>Neolewinella</taxon>
    </lineage>
</organism>
<dbReference type="Pfam" id="PF01841">
    <property type="entry name" value="Transglut_core"/>
    <property type="match status" value="1"/>
</dbReference>
<dbReference type="InterPro" id="IPR018667">
    <property type="entry name" value="DUF2126"/>
</dbReference>
<dbReference type="EMBL" id="JACSIT010000030">
    <property type="protein sequence ID" value="MBC6992614.1"/>
    <property type="molecule type" value="Genomic_DNA"/>
</dbReference>
<dbReference type="InterPro" id="IPR002931">
    <property type="entry name" value="Transglutaminase-like"/>
</dbReference>
<reference evidence="2" key="1">
    <citation type="submission" date="2020-08" db="EMBL/GenBank/DDBJ databases">
        <title>Lewinella bacteria from marine environments.</title>
        <authorList>
            <person name="Zhong Y."/>
        </authorList>
    </citation>
    <scope>NUCLEOTIDE SEQUENCE</scope>
    <source>
        <strain evidence="2">KCTC 42187</strain>
    </source>
</reference>
<accession>A0A923PJT5</accession>
<evidence type="ECO:0000313" key="3">
    <source>
        <dbReference type="Proteomes" id="UP000650081"/>
    </source>
</evidence>
<dbReference type="SMART" id="SM00460">
    <property type="entry name" value="TGc"/>
    <property type="match status" value="1"/>
</dbReference>